<reference evidence="6" key="1">
    <citation type="journal article" date="2023" name="Insect Mol. Biol.">
        <title>Genome sequencing provides insights into the evolution of gene families encoding plant cell wall-degrading enzymes in longhorned beetles.</title>
        <authorList>
            <person name="Shin N.R."/>
            <person name="Okamura Y."/>
            <person name="Kirsch R."/>
            <person name="Pauchet Y."/>
        </authorList>
    </citation>
    <scope>NUCLEOTIDE SEQUENCE</scope>
    <source>
        <strain evidence="6">AMC_N1</strain>
    </source>
</reference>
<keyword evidence="7" id="KW-1185">Reference proteome</keyword>
<keyword evidence="3" id="KW-0326">Glycosidase</keyword>
<dbReference type="AlphaFoldDB" id="A0AAV8Y5W9"/>
<evidence type="ECO:0000256" key="2">
    <source>
        <dbReference type="ARBA" id="ARBA00022801"/>
    </source>
</evidence>
<dbReference type="InterPro" id="IPR000514">
    <property type="entry name" value="Glyco_hydro_39"/>
</dbReference>
<sequence length="271" mass="30913">MPLSQRSENEGFVYNFSYMDAFLSHLDRHGLMPVFEFMGFPNQHTYFDKTENFWFNLVATLVKRYIGIFGIKKVSQWRFETWNEPDLKGYNLLNCTLPVYLTAIWVFAEYLAYVDGSSKGLKEAFDGTTGKWRLGGPAGLFRDKGHPLCWGLLGACDGRHPGTSGRIDCPLKFLSFHRKGAGTADGVLNGTFLLLDTIRDKFPNLMGMPIANDEADIEQNWSRSLEWRADCRYAAMITKVIAGYYKSVWIERKLKIEISDKYDLAAAQPIL</sequence>
<dbReference type="PANTHER" id="PTHR12631">
    <property type="entry name" value="ALPHA-L-IDURONIDASE"/>
    <property type="match status" value="1"/>
</dbReference>
<dbReference type="GO" id="GO:0005975">
    <property type="term" value="P:carbohydrate metabolic process"/>
    <property type="evidence" value="ECO:0007669"/>
    <property type="project" value="InterPro"/>
</dbReference>
<protein>
    <recommendedName>
        <fullName evidence="5">Glycosyl hydrolases family 39 N-terminal catalytic domain-containing protein</fullName>
    </recommendedName>
</protein>
<dbReference type="Gene3D" id="3.20.20.80">
    <property type="entry name" value="Glycosidases"/>
    <property type="match status" value="1"/>
</dbReference>
<dbReference type="Proteomes" id="UP001162162">
    <property type="component" value="Unassembled WGS sequence"/>
</dbReference>
<dbReference type="InterPro" id="IPR049165">
    <property type="entry name" value="GH39_as"/>
</dbReference>
<dbReference type="EMBL" id="JAPWTK010000182">
    <property type="protein sequence ID" value="KAJ8946572.1"/>
    <property type="molecule type" value="Genomic_DNA"/>
</dbReference>
<dbReference type="InterPro" id="IPR017853">
    <property type="entry name" value="GH"/>
</dbReference>
<evidence type="ECO:0000259" key="5">
    <source>
        <dbReference type="Pfam" id="PF01229"/>
    </source>
</evidence>
<name>A0AAV8Y5W9_9CUCU</name>
<comment type="similarity">
    <text evidence="1">Belongs to the glycosyl hydrolase 39 family.</text>
</comment>
<comment type="caution">
    <text evidence="6">The sequence shown here is derived from an EMBL/GenBank/DDBJ whole genome shotgun (WGS) entry which is preliminary data.</text>
</comment>
<dbReference type="PANTHER" id="PTHR12631:SF8">
    <property type="entry name" value="ALPHA-L-IDURONIDASE"/>
    <property type="match status" value="1"/>
</dbReference>
<keyword evidence="2" id="KW-0378">Hydrolase</keyword>
<dbReference type="PROSITE" id="PS01027">
    <property type="entry name" value="GLYCOSYL_HYDROL_F39"/>
    <property type="match status" value="1"/>
</dbReference>
<accession>A0AAV8Y5W9</accession>
<dbReference type="PRINTS" id="PR00745">
    <property type="entry name" value="GLHYDRLASE39"/>
</dbReference>
<dbReference type="GO" id="GO:0003940">
    <property type="term" value="F:L-iduronidase activity"/>
    <property type="evidence" value="ECO:0007669"/>
    <property type="project" value="TreeGrafter"/>
</dbReference>
<dbReference type="InterPro" id="IPR051923">
    <property type="entry name" value="Glycosyl_Hydrolase_39"/>
</dbReference>
<dbReference type="SUPFAM" id="SSF51445">
    <property type="entry name" value="(Trans)glycosidases"/>
    <property type="match status" value="1"/>
</dbReference>
<evidence type="ECO:0000313" key="6">
    <source>
        <dbReference type="EMBL" id="KAJ8946572.1"/>
    </source>
</evidence>
<feature type="active site" description="Proton donor" evidence="4">
    <location>
        <position position="84"/>
    </location>
</feature>
<gene>
    <name evidence="6" type="ORF">NQ318_008302</name>
</gene>
<evidence type="ECO:0000256" key="1">
    <source>
        <dbReference type="ARBA" id="ARBA00008875"/>
    </source>
</evidence>
<dbReference type="Pfam" id="PF01229">
    <property type="entry name" value="Glyco_hydro_39"/>
    <property type="match status" value="1"/>
</dbReference>
<proteinExistence type="inferred from homology"/>
<dbReference type="InterPro" id="IPR049166">
    <property type="entry name" value="GH39_cat"/>
</dbReference>
<feature type="domain" description="Glycosyl hydrolases family 39 N-terminal catalytic" evidence="5">
    <location>
        <begin position="7"/>
        <end position="243"/>
    </location>
</feature>
<evidence type="ECO:0000256" key="3">
    <source>
        <dbReference type="ARBA" id="ARBA00023295"/>
    </source>
</evidence>
<organism evidence="6 7">
    <name type="scientific">Aromia moschata</name>
    <dbReference type="NCBI Taxonomy" id="1265417"/>
    <lineage>
        <taxon>Eukaryota</taxon>
        <taxon>Metazoa</taxon>
        <taxon>Ecdysozoa</taxon>
        <taxon>Arthropoda</taxon>
        <taxon>Hexapoda</taxon>
        <taxon>Insecta</taxon>
        <taxon>Pterygota</taxon>
        <taxon>Neoptera</taxon>
        <taxon>Endopterygota</taxon>
        <taxon>Coleoptera</taxon>
        <taxon>Polyphaga</taxon>
        <taxon>Cucujiformia</taxon>
        <taxon>Chrysomeloidea</taxon>
        <taxon>Cerambycidae</taxon>
        <taxon>Cerambycinae</taxon>
        <taxon>Callichromatini</taxon>
        <taxon>Aromia</taxon>
    </lineage>
</organism>
<evidence type="ECO:0000313" key="7">
    <source>
        <dbReference type="Proteomes" id="UP001162162"/>
    </source>
</evidence>
<evidence type="ECO:0000256" key="4">
    <source>
        <dbReference type="PIRSR" id="PIRSR600514-1"/>
    </source>
</evidence>